<name>R9TJ73_9CAUD</name>
<keyword evidence="3" id="KW-1185">Reference proteome</keyword>
<dbReference type="RefSeq" id="YP_008125291.2">
    <property type="nucleotide sequence ID" value="NC_021529.2"/>
</dbReference>
<dbReference type="InterPro" id="IPR002589">
    <property type="entry name" value="Macro_dom"/>
</dbReference>
<evidence type="ECO:0000313" key="2">
    <source>
        <dbReference type="EMBL" id="AGN30142.2"/>
    </source>
</evidence>
<dbReference type="Gene3D" id="3.40.220.10">
    <property type="entry name" value="Leucine Aminopeptidase, subunit E, domain 1"/>
    <property type="match status" value="1"/>
</dbReference>
<dbReference type="Proteomes" id="UP000201461">
    <property type="component" value="Segment"/>
</dbReference>
<sequence length="171" mass="18936">MITREISGDIVATLAHTLMKPKADKRVFIGQGCNCFIRQGSGIAGQLRQFPEIFQADEDYGRFGDPMKLGEFSRATLGVNPLDPDAVVYNMYTQFSMGTNERHVEYSAIKQAVKNVCLDMLDCGDEPLYLPLIGAGLAGGDWEIIRNVIHEASGKQAVVIVHFDQGRLLDW</sequence>
<dbReference type="KEGG" id="vg:15926593"/>
<protein>
    <submittedName>
        <fullName evidence="2">Tk.4</fullName>
    </submittedName>
</protein>
<dbReference type="OrthoDB" id="15963at10239"/>
<dbReference type="PROSITE" id="PS51154">
    <property type="entry name" value="MACRO"/>
    <property type="match status" value="1"/>
</dbReference>
<evidence type="ECO:0000259" key="1">
    <source>
        <dbReference type="PROSITE" id="PS51154"/>
    </source>
</evidence>
<accession>R9TJ73</accession>
<dbReference type="InterPro" id="IPR043472">
    <property type="entry name" value="Macro_dom-like"/>
</dbReference>
<gene>
    <name evidence="2" type="primary">tk.4</name>
    <name evidence="2" type="ORF">VPFG_00140</name>
</gene>
<evidence type="ECO:0000313" key="3">
    <source>
        <dbReference type="Proteomes" id="UP000201461"/>
    </source>
</evidence>
<dbReference type="EMBL" id="HQ317393">
    <property type="protein sequence ID" value="AGN30142.2"/>
    <property type="molecule type" value="Genomic_DNA"/>
</dbReference>
<reference evidence="2 3" key="1">
    <citation type="journal article" date="2014" name="Genome Biol. Evol.">
        <title>Composite Conserved Promoter-Terminator Motifs (PeSLs) that Mediate Modular Shuffling in the Diverse T4-Like Myoviruses.</title>
        <authorList>
            <person name="Comeau A.M."/>
            <person name="Arbiol C."/>
            <person name="Krisch H.M."/>
        </authorList>
    </citation>
    <scope>NUCLEOTIDE SEQUENCE [LARGE SCALE GENOMIC DNA]</scope>
</reference>
<organism evidence="2 3">
    <name type="scientific">Vibrio phage nt-1</name>
    <dbReference type="NCBI Taxonomy" id="115992"/>
    <lineage>
        <taxon>Viruses</taxon>
        <taxon>Duplodnaviria</taxon>
        <taxon>Heunggongvirae</taxon>
        <taxon>Uroviricota</taxon>
        <taxon>Caudoviricetes</taxon>
        <taxon>Pantevenvirales</taxon>
        <taxon>Straboviridae</taxon>
        <taxon>Mylasvirus</taxon>
        <taxon>Mylasvirus persius</taxon>
    </lineage>
</organism>
<feature type="domain" description="Macro" evidence="1">
    <location>
        <begin position="1"/>
        <end position="171"/>
    </location>
</feature>
<dbReference type="SUPFAM" id="SSF52949">
    <property type="entry name" value="Macro domain-like"/>
    <property type="match status" value="1"/>
</dbReference>
<dbReference type="GeneID" id="15926593"/>
<proteinExistence type="predicted"/>